<dbReference type="Gene3D" id="3.30.2070.10">
    <property type="entry name" value="Formate dehydrogenase/DMSO reductase"/>
    <property type="match status" value="1"/>
</dbReference>
<dbReference type="Proteomes" id="UP000055590">
    <property type="component" value="Chromosome"/>
</dbReference>
<dbReference type="RefSeq" id="WP_157370751.1">
    <property type="nucleotide sequence ID" value="NZ_CP012332.1"/>
</dbReference>
<dbReference type="CDD" id="cd10551">
    <property type="entry name" value="PsrB"/>
    <property type="match status" value="1"/>
</dbReference>
<dbReference type="STRING" id="1391653.AKJ08_3201"/>
<dbReference type="Gene3D" id="3.30.70.20">
    <property type="match status" value="2"/>
</dbReference>
<dbReference type="PANTHER" id="PTHR42783">
    <property type="entry name" value="GLUTAMATE SYNTHASE [NADPH] SMALL CHAIN"/>
    <property type="match status" value="1"/>
</dbReference>
<evidence type="ECO:0000313" key="4">
    <source>
        <dbReference type="Proteomes" id="UP000055590"/>
    </source>
</evidence>
<dbReference type="OrthoDB" id="9789030at2"/>
<feature type="domain" description="4Fe-4S ferredoxin-type" evidence="2">
    <location>
        <begin position="767"/>
        <end position="797"/>
    </location>
</feature>
<evidence type="ECO:0000256" key="1">
    <source>
        <dbReference type="SAM" id="MobiDB-lite"/>
    </source>
</evidence>
<accession>A0A0K1PI77</accession>
<dbReference type="KEGG" id="vin:AKJ08_3201"/>
<feature type="domain" description="4Fe-4S ferredoxin-type" evidence="2">
    <location>
        <begin position="829"/>
        <end position="860"/>
    </location>
</feature>
<dbReference type="PANTHER" id="PTHR42783:SF3">
    <property type="entry name" value="GLUTAMATE SYNTHASE [NADPH] SMALL CHAIN-RELATED"/>
    <property type="match status" value="1"/>
</dbReference>
<dbReference type="NCBIfam" id="TIGR04519">
    <property type="entry name" value="MoCo_extend_TAT"/>
    <property type="match status" value="1"/>
</dbReference>
<dbReference type="InterPro" id="IPR030948">
    <property type="entry name" value="TAT_var_transloc_signal_dom"/>
</dbReference>
<protein>
    <submittedName>
        <fullName evidence="3">Molybdopterin oxidoreductase, iron-sulfur binding subunit</fullName>
    </submittedName>
</protein>
<dbReference type="Gene3D" id="2.40.40.20">
    <property type="match status" value="1"/>
</dbReference>
<dbReference type="Pfam" id="PF12838">
    <property type="entry name" value="Fer4_7"/>
    <property type="match status" value="1"/>
</dbReference>
<dbReference type="EMBL" id="CP012332">
    <property type="protein sequence ID" value="AKU92814.1"/>
    <property type="molecule type" value="Genomic_DNA"/>
</dbReference>
<organism evidence="3 4">
    <name type="scientific">Vulgatibacter incomptus</name>
    <dbReference type="NCBI Taxonomy" id="1391653"/>
    <lineage>
        <taxon>Bacteria</taxon>
        <taxon>Pseudomonadati</taxon>
        <taxon>Myxococcota</taxon>
        <taxon>Myxococcia</taxon>
        <taxon>Myxococcales</taxon>
        <taxon>Cystobacterineae</taxon>
        <taxon>Vulgatibacteraceae</taxon>
        <taxon>Vulgatibacter</taxon>
    </lineage>
</organism>
<dbReference type="Gene3D" id="3.40.228.10">
    <property type="entry name" value="Dimethylsulfoxide Reductase, domain 2"/>
    <property type="match status" value="1"/>
</dbReference>
<dbReference type="InterPro" id="IPR017896">
    <property type="entry name" value="4Fe4S_Fe-S-bd"/>
</dbReference>
<gene>
    <name evidence="3" type="ORF">AKJ08_3201</name>
</gene>
<dbReference type="CDD" id="cd02784">
    <property type="entry name" value="MopB_CT_PHLH"/>
    <property type="match status" value="1"/>
</dbReference>
<dbReference type="PROSITE" id="PS51379">
    <property type="entry name" value="4FE4S_FER_2"/>
    <property type="match status" value="2"/>
</dbReference>
<evidence type="ECO:0000313" key="3">
    <source>
        <dbReference type="EMBL" id="AKU92814.1"/>
    </source>
</evidence>
<feature type="region of interest" description="Disordered" evidence="1">
    <location>
        <begin position="1"/>
        <end position="20"/>
    </location>
</feature>
<dbReference type="Gene3D" id="2.20.25.90">
    <property type="entry name" value="ADC-like domains"/>
    <property type="match status" value="1"/>
</dbReference>
<dbReference type="InterPro" id="IPR009010">
    <property type="entry name" value="Asp_de-COase-like_dom_sf"/>
</dbReference>
<dbReference type="SUPFAM" id="SSF50692">
    <property type="entry name" value="ADC-like"/>
    <property type="match status" value="1"/>
</dbReference>
<proteinExistence type="predicted"/>
<dbReference type="Gene3D" id="3.40.50.740">
    <property type="match status" value="1"/>
</dbReference>
<dbReference type="PATRIC" id="fig|1391653.3.peg.3345"/>
<name>A0A0K1PI77_9BACT</name>
<evidence type="ECO:0000259" key="2">
    <source>
        <dbReference type="PROSITE" id="PS51379"/>
    </source>
</evidence>
<dbReference type="AlphaFoldDB" id="A0A0K1PI77"/>
<sequence length="1014" mass="109867">MSRHHEHEHDHDHDHHDHDEALLPVTEGGKTYWRSLDQVEGTKEAQDFLRREFPEGASELLDPVSRRSFLSLMGASVALAGLTGCRRPVEKIVPLSRRPEDTLPGLPQFYATTMAVSGMVTGLVVEAHDGRPTKIEGNRLHPASLGGACSFEQGAVLGLYDPDRTVRVLEGGVDSTWTSYDVFWNERLAELRKNDGRGLLVLHEASTSPAFAAMVAKLRAALPEATIAEWDPIGDDETVAASRLAFGEALQPVYRLEHADSIVAVDADLFGSSAFHLRYSRDWAARRQPDAPGGMNRLWAIEPVFTVTGGTADHRLRVRAGEVGPFLRALAAELQKNGVDVPAGIAAPSDAFPQKFVKALARELAAKRGRSVVAVGAHQPAGIQAIGFAINEALGNVGETVSYAPVANAPDQRRVVQLSAAAKSLEAGQVDTLVILGGNPAYDAPVELGFSAAMAKAKHKIHLAVAPNETSQLADWTIPETHFLEEWGDAVALDGTYSVVQPLVAPLWDGRSKIEILAQIAGAPKKGFDIVHGAFLAEKGTEADWRKALHDGVVEGNQLRSATVDGAAIAGAVRTIVAPPAASPGSLDLVFVADNKVLDGRFANNGWLQELPDPMTKLTWSNAAMVSPDTAKVLGLETNEMVRIEVGGRTLDAGVWVQPGLAENTVAIALGYGRTHAGRVGNGRGFDSYKLRTADTLWSATGAKVGRIAGTALLPTTQNHQSMEGRPLVREGTVSEYTENPAFARQMVKHPPLLALWKQHEYVGQQWGLAIDLNSCVGCNGCMIACQAENNIPVVGPEQVRMGRQMHWIRIDRYFASTNAENDRDLSEPQVVHQPVTCMQCENAPCENVCPVAATVHSKDGGLNDMVYNRCIGTRYCSNNCPYKVRRFNFFDYHHVGGEGEITAVRELAFNPDVTVRTRGVMEKCTYCIQRINVGKRDAKLRGQEKVPDGAITPACAQACPTEAITFGDINDPNSRVSKLKAQPRNYEMLGELNVQPRTSYLARIRNPNPEMAS</sequence>
<dbReference type="SUPFAM" id="SSF54862">
    <property type="entry name" value="4Fe-4S ferredoxins"/>
    <property type="match status" value="1"/>
</dbReference>
<keyword evidence="4" id="KW-1185">Reference proteome</keyword>
<dbReference type="SUPFAM" id="SSF53706">
    <property type="entry name" value="Formate dehydrogenase/DMSO reductase, domains 1-3"/>
    <property type="match status" value="1"/>
</dbReference>
<reference evidence="3 4" key="1">
    <citation type="submission" date="2015-08" db="EMBL/GenBank/DDBJ databases">
        <authorList>
            <person name="Babu N.S."/>
            <person name="Beckwith C.J."/>
            <person name="Beseler K.G."/>
            <person name="Brison A."/>
            <person name="Carone J.V."/>
            <person name="Caskin T.P."/>
            <person name="Diamond M."/>
            <person name="Durham M.E."/>
            <person name="Foxe J.M."/>
            <person name="Go M."/>
            <person name="Henderson B.A."/>
            <person name="Jones I.B."/>
            <person name="McGettigan J.A."/>
            <person name="Micheletti S.J."/>
            <person name="Nasrallah M.E."/>
            <person name="Ortiz D."/>
            <person name="Piller C.R."/>
            <person name="Privatt S.R."/>
            <person name="Schneider S.L."/>
            <person name="Sharp S."/>
            <person name="Smith T.C."/>
            <person name="Stanton J.D."/>
            <person name="Ullery H.E."/>
            <person name="Wilson R.J."/>
            <person name="Serrano M.G."/>
            <person name="Buck G."/>
            <person name="Lee V."/>
            <person name="Wang Y."/>
            <person name="Carvalho R."/>
            <person name="Voegtly L."/>
            <person name="Shi R."/>
            <person name="Duckworth R."/>
            <person name="Johnson A."/>
            <person name="Loviza R."/>
            <person name="Walstead R."/>
            <person name="Shah Z."/>
            <person name="Kiflezghi M."/>
            <person name="Wade K."/>
            <person name="Ball S.L."/>
            <person name="Bradley K.W."/>
            <person name="Asai D.J."/>
            <person name="Bowman C.A."/>
            <person name="Russell D.A."/>
            <person name="Pope W.H."/>
            <person name="Jacobs-Sera D."/>
            <person name="Hendrix R.W."/>
            <person name="Hatfull G.F."/>
        </authorList>
    </citation>
    <scope>NUCLEOTIDE SEQUENCE [LARGE SCALE GENOMIC DNA]</scope>
    <source>
        <strain evidence="3 4">DSM 27710</strain>
    </source>
</reference>